<feature type="region of interest" description="Disordered" evidence="1">
    <location>
        <begin position="38"/>
        <end position="75"/>
    </location>
</feature>
<dbReference type="EMBL" id="RHFF01000012">
    <property type="protein sequence ID" value="TGD38008.1"/>
    <property type="molecule type" value="Genomic_DNA"/>
</dbReference>
<dbReference type="CDD" id="cd12797">
    <property type="entry name" value="M23_peptidase"/>
    <property type="match status" value="1"/>
</dbReference>
<protein>
    <submittedName>
        <fullName evidence="4">M23 family metallopeptidase</fullName>
    </submittedName>
</protein>
<dbReference type="Gene3D" id="2.70.70.10">
    <property type="entry name" value="Glucose Permease (Domain IIA)"/>
    <property type="match status" value="1"/>
</dbReference>
<feature type="compositionally biased region" description="Basic residues" evidence="1">
    <location>
        <begin position="47"/>
        <end position="59"/>
    </location>
</feature>
<gene>
    <name evidence="4" type="ORF">EB834_12570</name>
</gene>
<dbReference type="PANTHER" id="PTHR21666">
    <property type="entry name" value="PEPTIDASE-RELATED"/>
    <property type="match status" value="1"/>
</dbReference>
<dbReference type="Pfam" id="PF01551">
    <property type="entry name" value="Peptidase_M23"/>
    <property type="match status" value="1"/>
</dbReference>
<feature type="transmembrane region" description="Helical" evidence="2">
    <location>
        <begin position="117"/>
        <end position="141"/>
    </location>
</feature>
<evidence type="ECO:0000259" key="3">
    <source>
        <dbReference type="Pfam" id="PF01551"/>
    </source>
</evidence>
<dbReference type="GO" id="GO:0004222">
    <property type="term" value="F:metalloendopeptidase activity"/>
    <property type="evidence" value="ECO:0007669"/>
    <property type="project" value="TreeGrafter"/>
</dbReference>
<dbReference type="PANTHER" id="PTHR21666:SF270">
    <property type="entry name" value="MUREIN HYDROLASE ACTIVATOR ENVC"/>
    <property type="match status" value="1"/>
</dbReference>
<name>A0A4Z0KK57_BREAU</name>
<evidence type="ECO:0000256" key="2">
    <source>
        <dbReference type="SAM" id="Phobius"/>
    </source>
</evidence>
<feature type="domain" description="M23ase beta-sheet core" evidence="3">
    <location>
        <begin position="240"/>
        <end position="324"/>
    </location>
</feature>
<dbReference type="InterPro" id="IPR016047">
    <property type="entry name" value="M23ase_b-sheet_dom"/>
</dbReference>
<reference evidence="4 5" key="1">
    <citation type="submission" date="2018-10" db="EMBL/GenBank/DDBJ databases">
        <title>Brevibacterium genomes from Austrain hard cheese rinds.</title>
        <authorList>
            <person name="Anast J.M."/>
            <person name="Dzieciol M."/>
            <person name="Schultz D.L."/>
            <person name="Mann E."/>
            <person name="Wagner M."/>
            <person name="Schmitz-Esser S."/>
        </authorList>
    </citation>
    <scope>NUCLEOTIDE SEQUENCE [LARGE SCALE GENOMIC DNA]</scope>
    <source>
        <strain evidence="4 5">L261</strain>
    </source>
</reference>
<dbReference type="SUPFAM" id="SSF51261">
    <property type="entry name" value="Duplicated hybrid motif"/>
    <property type="match status" value="1"/>
</dbReference>
<proteinExistence type="predicted"/>
<dbReference type="Proteomes" id="UP000297736">
    <property type="component" value="Unassembled WGS sequence"/>
</dbReference>
<comment type="caution">
    <text evidence="4">The sequence shown here is derived from an EMBL/GenBank/DDBJ whole genome shotgun (WGS) entry which is preliminary data.</text>
</comment>
<organism evidence="4 5">
    <name type="scientific">Brevibacterium aurantiacum</name>
    <dbReference type="NCBI Taxonomy" id="273384"/>
    <lineage>
        <taxon>Bacteria</taxon>
        <taxon>Bacillati</taxon>
        <taxon>Actinomycetota</taxon>
        <taxon>Actinomycetes</taxon>
        <taxon>Micrococcales</taxon>
        <taxon>Brevibacteriaceae</taxon>
        <taxon>Brevibacterium</taxon>
    </lineage>
</organism>
<dbReference type="AlphaFoldDB" id="A0A4Z0KK57"/>
<accession>A0A4Z0KK57</accession>
<dbReference type="InterPro" id="IPR050570">
    <property type="entry name" value="Cell_wall_metabolism_enzyme"/>
</dbReference>
<keyword evidence="2" id="KW-0812">Transmembrane</keyword>
<dbReference type="InterPro" id="IPR011055">
    <property type="entry name" value="Dup_hybrid_motif"/>
</dbReference>
<feature type="transmembrane region" description="Helical" evidence="2">
    <location>
        <begin position="93"/>
        <end position="111"/>
    </location>
</feature>
<evidence type="ECO:0000313" key="4">
    <source>
        <dbReference type="EMBL" id="TGD38008.1"/>
    </source>
</evidence>
<evidence type="ECO:0000313" key="5">
    <source>
        <dbReference type="Proteomes" id="UP000297736"/>
    </source>
</evidence>
<keyword evidence="2" id="KW-1133">Transmembrane helix</keyword>
<sequence length="372" mass="40534">MGERGCGADRRRTFTCGRTLWSCLRPCIGAHPTGIGHGFTRAGTPGSRRRPHSSGNHHRNYPDERSVDMTSVNNSPQSSVTALRDWMFRVRIVLAYAVVAIMLITAAAAFLPTPQPLLSVLTGASYAALTLAAIFLAVCAFGRPRHPTQLRILHPPVRGRWLAANSPATKVPSHGLRMFGQSHAIDLVAWPEESQVAVDYPTTTGMLPAHQFPGHGLPVLAMVDGVVANATDWRRDHRSRTSPLSHIYLAIEQNVRTIGGPHWIFGNHVTIRADDGTFAVVAHVRRGSLRIQVGDRVKAGDHIADCGNSGNSTEPHVHAQLMDRQSLWLAHGLPMGFQHAEFLPTDGETDLIETHTHDLPANGQLMITTDPS</sequence>
<evidence type="ECO:0000256" key="1">
    <source>
        <dbReference type="SAM" id="MobiDB-lite"/>
    </source>
</evidence>
<keyword evidence="2" id="KW-0472">Membrane</keyword>